<feature type="compositionally biased region" description="Polar residues" evidence="1">
    <location>
        <begin position="1214"/>
        <end position="1228"/>
    </location>
</feature>
<feature type="region of interest" description="Disordered" evidence="1">
    <location>
        <begin position="3033"/>
        <end position="3067"/>
    </location>
</feature>
<evidence type="ECO:0000256" key="2">
    <source>
        <dbReference type="SAM" id="Phobius"/>
    </source>
</evidence>
<feature type="compositionally biased region" description="Low complexity" evidence="1">
    <location>
        <begin position="3558"/>
        <end position="3570"/>
    </location>
</feature>
<feature type="compositionally biased region" description="Basic and acidic residues" evidence="1">
    <location>
        <begin position="474"/>
        <end position="508"/>
    </location>
</feature>
<feature type="region of interest" description="Disordered" evidence="1">
    <location>
        <begin position="557"/>
        <end position="592"/>
    </location>
</feature>
<dbReference type="Proteomes" id="UP001608902">
    <property type="component" value="Unassembled WGS sequence"/>
</dbReference>
<protein>
    <submittedName>
        <fullName evidence="3">Uncharacterized protein</fullName>
    </submittedName>
</protein>
<evidence type="ECO:0000313" key="4">
    <source>
        <dbReference type="Proteomes" id="UP001608902"/>
    </source>
</evidence>
<feature type="region of interest" description="Disordered" evidence="1">
    <location>
        <begin position="1047"/>
        <end position="1071"/>
    </location>
</feature>
<gene>
    <name evidence="3" type="ORF">AB6A40_002268</name>
</gene>
<proteinExistence type="predicted"/>
<feature type="compositionally biased region" description="Basic and acidic residues" evidence="1">
    <location>
        <begin position="785"/>
        <end position="801"/>
    </location>
</feature>
<evidence type="ECO:0000256" key="1">
    <source>
        <dbReference type="SAM" id="MobiDB-lite"/>
    </source>
</evidence>
<comment type="caution">
    <text evidence="3">The sequence shown here is derived from an EMBL/GenBank/DDBJ whole genome shotgun (WGS) entry which is preliminary data.</text>
</comment>
<accession>A0ABD6EDX5</accession>
<feature type="transmembrane region" description="Helical" evidence="2">
    <location>
        <begin position="3613"/>
        <end position="3632"/>
    </location>
</feature>
<feature type="compositionally biased region" description="Low complexity" evidence="1">
    <location>
        <begin position="1101"/>
        <end position="1114"/>
    </location>
</feature>
<feature type="region of interest" description="Disordered" evidence="1">
    <location>
        <begin position="235"/>
        <end position="312"/>
    </location>
</feature>
<feature type="compositionally biased region" description="Polar residues" evidence="1">
    <location>
        <begin position="3532"/>
        <end position="3543"/>
    </location>
</feature>
<feature type="compositionally biased region" description="Polar residues" evidence="1">
    <location>
        <begin position="3383"/>
        <end position="3401"/>
    </location>
</feature>
<feature type="compositionally biased region" description="Polar residues" evidence="1">
    <location>
        <begin position="282"/>
        <end position="297"/>
    </location>
</feature>
<name>A0ABD6EDX5_9BILA</name>
<feature type="compositionally biased region" description="Basic residues" evidence="1">
    <location>
        <begin position="3364"/>
        <end position="3376"/>
    </location>
</feature>
<feature type="compositionally biased region" description="Low complexity" evidence="1">
    <location>
        <begin position="248"/>
        <end position="264"/>
    </location>
</feature>
<reference evidence="3 4" key="1">
    <citation type="submission" date="2024-08" db="EMBL/GenBank/DDBJ databases">
        <title>Gnathostoma spinigerum genome.</title>
        <authorList>
            <person name="Gonzalez-Bertolin B."/>
            <person name="Monzon S."/>
            <person name="Zaballos A."/>
            <person name="Jimenez P."/>
            <person name="Dekumyoy P."/>
            <person name="Varona S."/>
            <person name="Cuesta I."/>
            <person name="Sumanam S."/>
            <person name="Adisakwattana P."/>
            <person name="Gasser R.B."/>
            <person name="Hernandez-Gonzalez A."/>
            <person name="Young N.D."/>
            <person name="Perteguer M.J."/>
        </authorList>
    </citation>
    <scope>NUCLEOTIDE SEQUENCE [LARGE SCALE GENOMIC DNA]</scope>
    <source>
        <strain evidence="3">AL3</strain>
        <tissue evidence="3">Liver</tissue>
    </source>
</reference>
<feature type="region of interest" description="Disordered" evidence="1">
    <location>
        <begin position="1094"/>
        <end position="1137"/>
    </location>
</feature>
<keyword evidence="2" id="KW-0472">Membrane</keyword>
<feature type="region of interest" description="Disordered" evidence="1">
    <location>
        <begin position="2970"/>
        <end position="2990"/>
    </location>
</feature>
<feature type="compositionally biased region" description="Polar residues" evidence="1">
    <location>
        <begin position="3312"/>
        <end position="3327"/>
    </location>
</feature>
<keyword evidence="2" id="KW-1133">Transmembrane helix</keyword>
<keyword evidence="2" id="KW-0812">Transmembrane</keyword>
<feature type="region of interest" description="Disordered" evidence="1">
    <location>
        <begin position="785"/>
        <end position="901"/>
    </location>
</feature>
<feature type="compositionally biased region" description="Polar residues" evidence="1">
    <location>
        <begin position="3480"/>
        <end position="3499"/>
    </location>
</feature>
<feature type="compositionally biased region" description="Basic and acidic residues" evidence="1">
    <location>
        <begin position="575"/>
        <end position="587"/>
    </location>
</feature>
<feature type="compositionally biased region" description="Basic and acidic residues" evidence="1">
    <location>
        <begin position="891"/>
        <end position="900"/>
    </location>
</feature>
<feature type="compositionally biased region" description="Polar residues" evidence="1">
    <location>
        <begin position="1185"/>
        <end position="1203"/>
    </location>
</feature>
<dbReference type="EMBL" id="JBGFUD010000976">
    <property type="protein sequence ID" value="MFH4975559.1"/>
    <property type="molecule type" value="Genomic_DNA"/>
</dbReference>
<evidence type="ECO:0000313" key="3">
    <source>
        <dbReference type="EMBL" id="MFH4975559.1"/>
    </source>
</evidence>
<feature type="compositionally biased region" description="Low complexity" evidence="1">
    <location>
        <begin position="1165"/>
        <end position="1184"/>
    </location>
</feature>
<keyword evidence="4" id="KW-1185">Reference proteome</keyword>
<feature type="compositionally biased region" description="Basic and acidic residues" evidence="1">
    <location>
        <begin position="3033"/>
        <end position="3042"/>
    </location>
</feature>
<feature type="region of interest" description="Disordered" evidence="1">
    <location>
        <begin position="1165"/>
        <end position="1228"/>
    </location>
</feature>
<feature type="region of interest" description="Disordered" evidence="1">
    <location>
        <begin position="3290"/>
        <end position="3603"/>
    </location>
</feature>
<organism evidence="3 4">
    <name type="scientific">Gnathostoma spinigerum</name>
    <dbReference type="NCBI Taxonomy" id="75299"/>
    <lineage>
        <taxon>Eukaryota</taxon>
        <taxon>Metazoa</taxon>
        <taxon>Ecdysozoa</taxon>
        <taxon>Nematoda</taxon>
        <taxon>Chromadorea</taxon>
        <taxon>Rhabditida</taxon>
        <taxon>Spirurina</taxon>
        <taxon>Gnathostomatomorpha</taxon>
        <taxon>Gnathostomatoidea</taxon>
        <taxon>Gnathostomatidae</taxon>
        <taxon>Gnathostoma</taxon>
    </lineage>
</organism>
<sequence>MDDDQDENNVCALCGVIVKEFSLKYYYQRKRVMCQKCFSHAIIFGEDADIVCKATSSTAQLTADLFIPTFLSSWSKRDMLSHVYSIHSILDLLQISHLLSANRLEQMSFKFPNLVEEVSLAISAAYLTVQLVINASVVMISWLSSLSFGCGRSHDTIEHAVDPRAPLISAAAATSSSVHTGFPDEYCPIVAGFEHHVSSLARFYDETDFPFYHCKSYECSSSVLPFPPVMKLGNDRPPKRPCSDWTSRSEGQSSDSSSVRYSSSCHNEHRRHHASHLATDRASASSGAHNESCSETPSDSRHRRDQCSPVKGSLKNEFSKHFCYSNDALRRKRDKVKSDSLKQTEKMLKERAVSLPRNHNSDIKKVNKSPECKPVSSRVAKASSVPQLFAPEFFVKERNGTREITKLDSRQMSLFTTQRTVSHGMMRNAGTEEHVKQLIREEFIDKEKIRKKMKMGGCDDAGGSNRSSNKITPKKNDEAERSRTFIVKESRRDVQEVCDKGSVERSERNSTVVIENGGHSKNRYHLSRKSEGLRSAAFPRSSKHYKDKAVTSVFISANTGSLGPPPSKSSSKSSIRGDKSTKDEHRGSSVRIPSPDCRRLCCSKSKLLSSHSPREPVIVLKERASASAKEDNNRCSGRHLEMKEKTVKERSASVEKLSELDERASTSKEKCKERTSFLERTVNKDKLVTKEKLSSKGRIIVKDKSSKVEESSRKRPISVVDLIGTRRSAHESIASSISSLSNDFPREQIVLSTKSSVNCSAAKSVARAHENTSHLCDVVAEHYTKSDNTKDGKTSDKKGKSSEGGIANENLKQFSLSPDAMSDHGVSLVTSSRLSLEKVPTSEAGESDRNTSSNNAVPHEARNLPKTIEIPVPTPSAVSEVSSEHCATPSGDEKKEKGEETDGYLRAQFTPESDDGGEIDHSFDAGIIFTLNTSEASCSGDLAFPESEMLSDPANIETPPMLCDDYASGEELNEPLRSFSPPTVESIERAVQKKCFIDEFEVKKIAEDLKRIELKKLMEERLGAVKIAERDGGYSPEDYLRSLPPEEYQRSFEPSPKAPESVETASAGEEEMAGSTCVNPSCFSSVCHHSPSTDKSSFPFSGCSSPMDSRSPSSTARQDSSTAPDVEEVTNSRNSTRHRKIVDTSFIGSSFRTFRSSPSQRTAFSFSGYSSPSVSDNSPSTSNVRTPSQPSCELEEPSSQLSVHLSKELGTADESWSNHSDINPSKSGKATISFSSLPCKSFNIEEEGLNKIDEFVKEYQEVEKQMEKNEEVGAASEAASLDESLITGLRSEQYEKKVSRIFRSQSDESIHRRNRCTGKAARIIAEARNLRTFDCLPRSLSKSVVRRLTFETVTSVYFKENVEMLFGKQLDEIIRCNLLNSLVGYIAGSMAEMTLSDIYRSVVVCSYLSYVASHELDELITDQNLIVAWRQFRRKSIKSVSTSMTGDTITHLTKTVVISVVMQPLMELLIADAVTVQCMRLYFEGMIQNFIANVLIENQLHIVSRCFRRDVSRAFYETVSISCVNRVASRIYLTAAAERLNESLLDEAALPFISHSFLVCMTIPVMNVTLTSTWPLSVFIVNIKRQFQTCIATSLCSMMCQEMTEELLFSVFINYLVDNHFSKVVCEVLAEVSGRTFVSIVLPVFHRESLKNVILECSNEIISNYLAMFFRQSILNESITAILRSSIVKSIQREALVFFGGVLLEEAITTVVDRELSYESSCTSVVETAMDEVLYDAVNCSFLESITILWTYDFVDSSINYAVLSRLETSRIIYLALPLIDEQICLQVQRFIQVESDCQKIVASIFVELIDAKMYDVLQVGFVRASVEVVAQSRADETLHTVIWDEVSGSVSVTFFGMVAEGITFEVTKSLVDTYLIKYTIFTEVALTSVSIMNDIVDDELCEILIRHICGPICVEIRSDLLNSSCEKLAMNLSRIVLSDEVLFSLYNILSGDFILSTSLHIIMREYEISSSKDLIRQSTAVTTGNVVQSEIARVLHVSLMNAVENNFLMKYANSCIESALSIALCDDLITEFISTITCHAVLAIVATVLYDISSTDVTCMAVKQAVDSVFSNRCFTAVVVEFVLFQVISCYFFEKLLGEVTRNIVNVEVTENIIIAFLDEECLAVLSLFSSKLFLHGTAEIIANGCIDDDVGEKIQNEFEEEQSRDIFFTLIMLQIEHVCKLAWHDEYMNLFTENFAKILLDEAVCDIVDAELGVLFGCGDDVTDLVHDIVGTIDESDAQVHPASNTSASSVTPVHLCLKCSSTNQREGCCIVCLFEYLARGDWEKARKQERGILIELASYVREIDRMLLRTSRWKSLDKRFLDGYATLPAEHDQIWVVHSVSEESITSLMRENHRNLALLSSIASLGVDLSEVRRTEKNLTAELSYTRRIEMNLEREYWSLKESVAENVSNLRANLATDNRSRQRSLRNIETILPENIGEMEELIHLNNEIEATIYSYICKSYLEAIEAPNNQFYDELAVKSTLNVLIDAVECEEINEFIDDLTSFIANLDSSTAQFEVTPVEDDDVREVVDSLCLGVEIEYWEIESGLEERKIRRGPPFKYDKYVHSGHSPLSSPTHYVQIASIKRSQTDIPSYAPTYSRPPRDEFEFFDNLPENFMEPEGETCEGGNDSDAQDESLDNYFPNSGITKTPSELELCLETPLSKEVHSEPSSFQRHRSTERLFRPSTAPPLTATIFDQTYVATSDGVHIVNIDSSNPDTLDSEQLTGTNFFGQQKRQSEPWPLIHPIPVYPSYAGFTQPVQGGQLIRSTPNGPSAFREVQPKPGVLPVVSNSQPNSTRELPLNMSSNFSGEASELVNRGSHLKTTATSSRSDSPSPSLVSQLHLAFLYHQHLEATQVPLPVSFVSTPVSVAYDRGITSRTLSADRLARSSGLSVTVPCEKEEQSHRSVDVTRSNISVVSLSNPNLSDHHVPLLSKRSKAVLSESEQSTVGMGFLKSSGTDTQKILENGSQFFRPTEYRASNTQNRSRDRDVGDEDIIVCDEVVKNKKLRMNRFHGLRRIRKKDLVRARQEKVEGSSRLEEQQPDLSAQRSVALNDDRSSPRKGSGALPSIYSGLSGSCLEFARKLEFDGDVGLAEISDAVNNPRDFIYRYIWRCLLVTNPFHTWVRHKESVTETQRAAIIDYCKGNRLLFRAFSKFAKYLQTKIEDVKPVMCITEKYFSFDRIPTIFVRMLDESLLGTNMTLESHCSKSCSNKLPGLSSPPDVMTSQLNEPTSIGVLEDIKPPDRASYKNGSMGSVVSTAGTDFPSRSHSEVLEGGAVEVSVPKYGNKRQRRKFNSELPVEFPSRGRKTANAQSLTDTMVTLPGTSRSRSRRKKSDANVPLRRSSRSRSVPHRYEAEVPPIRRPRSRTRSRSVTRRVSCLQGVSLNGAHNSRSKFSGGSNDIVFKRSSRSKSRTRQVGLTRSPVRTRSRSRTRPQSSRLSRADSRRRSASQGRGSCRTRTALRAPSRSHTPSRERSVSRSNTPSRTSNGNRSEGASRSRSRTRVVPQLMKYDESGPPSSRTRSRSRSREVSLTPSSANSPTAKRRRRGRSVDAYLSSAEKPSASQSSRTQRRRRTSVSSAGSVTSDNRFRRPRKRGKNVSTYQEEGLSREYLLVGIGFSICIFVFFVSDYSNI</sequence>
<feature type="region of interest" description="Disordered" evidence="1">
    <location>
        <begin position="454"/>
        <end position="542"/>
    </location>
</feature>
<feature type="compositionally biased region" description="Polar residues" evidence="1">
    <location>
        <begin position="1115"/>
        <end position="1134"/>
    </location>
</feature>
<feature type="compositionally biased region" description="Polar residues" evidence="1">
    <location>
        <begin position="2970"/>
        <end position="2986"/>
    </location>
</feature>